<name>A0A0G0HR93_9BACT</name>
<keyword evidence="7 11" id="KW-0560">Oxidoreductase</keyword>
<dbReference type="GO" id="GO:0004477">
    <property type="term" value="F:methenyltetrahydrofolate cyclohydrolase activity"/>
    <property type="evidence" value="ECO:0007669"/>
    <property type="project" value="UniProtKB-UniRule"/>
</dbReference>
<reference evidence="14 15" key="1">
    <citation type="journal article" date="2015" name="Nature">
        <title>rRNA introns, odd ribosomes, and small enigmatic genomes across a large radiation of phyla.</title>
        <authorList>
            <person name="Brown C.T."/>
            <person name="Hug L.A."/>
            <person name="Thomas B.C."/>
            <person name="Sharon I."/>
            <person name="Castelle C.J."/>
            <person name="Singh A."/>
            <person name="Wilkins M.J."/>
            <person name="Williams K.H."/>
            <person name="Banfield J.F."/>
        </authorList>
    </citation>
    <scope>NUCLEOTIDE SEQUENCE [LARGE SCALE GENOMIC DNA]</scope>
</reference>
<evidence type="ECO:0000259" key="13">
    <source>
        <dbReference type="Pfam" id="PF02882"/>
    </source>
</evidence>
<evidence type="ECO:0000259" key="12">
    <source>
        <dbReference type="Pfam" id="PF00763"/>
    </source>
</evidence>
<feature type="domain" description="Tetrahydrofolate dehydrogenase/cyclohydrolase NAD(P)-binding" evidence="13">
    <location>
        <begin position="134"/>
        <end position="264"/>
    </location>
</feature>
<keyword evidence="3 11" id="KW-0554">One-carbon metabolism</keyword>
<dbReference type="InterPro" id="IPR020631">
    <property type="entry name" value="THF_DH/CycHdrlase_NAD-bd_dom"/>
</dbReference>
<evidence type="ECO:0000256" key="10">
    <source>
        <dbReference type="ARBA" id="ARBA00023268"/>
    </source>
</evidence>
<evidence type="ECO:0000313" key="15">
    <source>
        <dbReference type="Proteomes" id="UP000034603"/>
    </source>
</evidence>
<dbReference type="GO" id="GO:0005829">
    <property type="term" value="C:cytosol"/>
    <property type="evidence" value="ECO:0007669"/>
    <property type="project" value="TreeGrafter"/>
</dbReference>
<comment type="similarity">
    <text evidence="11">Belongs to the tetrahydrofolate dehydrogenase/cyclohydrolase family.</text>
</comment>
<dbReference type="InterPro" id="IPR046346">
    <property type="entry name" value="Aminoacid_DH-like_N_sf"/>
</dbReference>
<comment type="catalytic activity">
    <reaction evidence="11">
        <text>(6R)-5,10-methenyltetrahydrofolate + H2O = (6R)-10-formyltetrahydrofolate + H(+)</text>
        <dbReference type="Rhea" id="RHEA:23700"/>
        <dbReference type="ChEBI" id="CHEBI:15377"/>
        <dbReference type="ChEBI" id="CHEBI:15378"/>
        <dbReference type="ChEBI" id="CHEBI:57455"/>
        <dbReference type="ChEBI" id="CHEBI:195366"/>
        <dbReference type="EC" id="3.5.4.9"/>
    </reaction>
</comment>
<organism evidence="14 15">
    <name type="scientific">Candidatus Woesebacteria bacterium GW2011_GWA1_37_8</name>
    <dbReference type="NCBI Taxonomy" id="1618546"/>
    <lineage>
        <taxon>Bacteria</taxon>
        <taxon>Candidatus Woeseibacteriota</taxon>
    </lineage>
</organism>
<accession>A0A0G0HR93</accession>
<dbReference type="HAMAP" id="MF_01576">
    <property type="entry name" value="THF_DHG_CYH"/>
    <property type="match status" value="1"/>
</dbReference>
<feature type="domain" description="Tetrahydrofolate dehydrogenase/cyclohydrolase catalytic" evidence="12">
    <location>
        <begin position="6"/>
        <end position="122"/>
    </location>
</feature>
<evidence type="ECO:0000256" key="7">
    <source>
        <dbReference type="ARBA" id="ARBA00023002"/>
    </source>
</evidence>
<evidence type="ECO:0000256" key="8">
    <source>
        <dbReference type="ARBA" id="ARBA00023102"/>
    </source>
</evidence>
<dbReference type="AlphaFoldDB" id="A0A0G0HR93"/>
<dbReference type="PANTHER" id="PTHR48099">
    <property type="entry name" value="C-1-TETRAHYDROFOLATE SYNTHASE, CYTOPLASMIC-RELATED"/>
    <property type="match status" value="1"/>
</dbReference>
<keyword evidence="10 11" id="KW-0511">Multifunctional enzyme</keyword>
<comment type="caution">
    <text evidence="11">Lacks conserved residue(s) required for the propagation of feature annotation.</text>
</comment>
<dbReference type="InterPro" id="IPR020630">
    <property type="entry name" value="THF_DH/CycHdrlase_cat_dom"/>
</dbReference>
<evidence type="ECO:0000256" key="3">
    <source>
        <dbReference type="ARBA" id="ARBA00022563"/>
    </source>
</evidence>
<dbReference type="SUPFAM" id="SSF53223">
    <property type="entry name" value="Aminoacid dehydrogenase-like, N-terminal domain"/>
    <property type="match status" value="1"/>
</dbReference>
<dbReference type="Pfam" id="PF02882">
    <property type="entry name" value="THF_DHG_CYH_C"/>
    <property type="match status" value="1"/>
</dbReference>
<dbReference type="PATRIC" id="fig|1618546.3.peg.368"/>
<evidence type="ECO:0000256" key="2">
    <source>
        <dbReference type="ARBA" id="ARBA00011738"/>
    </source>
</evidence>
<comment type="catalytic activity">
    <reaction evidence="11">
        <text>(6R)-5,10-methylene-5,6,7,8-tetrahydrofolate + NADP(+) = (6R)-5,10-methenyltetrahydrofolate + NADPH</text>
        <dbReference type="Rhea" id="RHEA:22812"/>
        <dbReference type="ChEBI" id="CHEBI:15636"/>
        <dbReference type="ChEBI" id="CHEBI:57455"/>
        <dbReference type="ChEBI" id="CHEBI:57783"/>
        <dbReference type="ChEBI" id="CHEBI:58349"/>
        <dbReference type="EC" id="1.5.1.5"/>
    </reaction>
</comment>
<evidence type="ECO:0000256" key="5">
    <source>
        <dbReference type="ARBA" id="ARBA00022801"/>
    </source>
</evidence>
<dbReference type="InterPro" id="IPR036291">
    <property type="entry name" value="NAD(P)-bd_dom_sf"/>
</dbReference>
<comment type="caution">
    <text evidence="14">The sequence shown here is derived from an EMBL/GenBank/DDBJ whole genome shotgun (WGS) entry which is preliminary data.</text>
</comment>
<dbReference type="EMBL" id="LBTR01000011">
    <property type="protein sequence ID" value="KKQ45658.1"/>
    <property type="molecule type" value="Genomic_DNA"/>
</dbReference>
<dbReference type="InterPro" id="IPR000672">
    <property type="entry name" value="THF_DH/CycHdrlase"/>
</dbReference>
<keyword evidence="5 11" id="KW-0378">Hydrolase</keyword>
<sequence length="267" mass="29027">MAYIFDGKTFAKEKEEKLAKQVISLKQKGITPKLVSIIVGDDPASTLYVNLKKKAGERIGVTVEVISEKSEISNTELTNVINNLNEDKSVNGIMIQLPLPANFSDSQRDEIINSIAEEKDVDGLRKKSKFIHPTSKAVLEILEFSLTKINFQPRNVLIIGSTGMVGKPLVRELRKTNYKLWEANSGTSEISELVKIADVIISATGVENLVKSEWVKTGAVLIDVGSPKGDIEKAAYEKASFVSPVPGGVGPVTISCLLENLLESCLG</sequence>
<dbReference type="GO" id="GO:0000105">
    <property type="term" value="P:L-histidine biosynthetic process"/>
    <property type="evidence" value="ECO:0007669"/>
    <property type="project" value="UniProtKB-KW"/>
</dbReference>
<dbReference type="EC" id="1.5.1.5" evidence="11"/>
<evidence type="ECO:0000256" key="4">
    <source>
        <dbReference type="ARBA" id="ARBA00022755"/>
    </source>
</evidence>
<comment type="pathway">
    <text evidence="1 11">One-carbon metabolism; tetrahydrofolate interconversion.</text>
</comment>
<dbReference type="GO" id="GO:0006164">
    <property type="term" value="P:purine nucleotide biosynthetic process"/>
    <property type="evidence" value="ECO:0007669"/>
    <property type="project" value="UniProtKB-KW"/>
</dbReference>
<dbReference type="Proteomes" id="UP000034603">
    <property type="component" value="Unassembled WGS sequence"/>
</dbReference>
<keyword evidence="9 11" id="KW-0486">Methionine biosynthesis</keyword>
<dbReference type="SUPFAM" id="SSF51735">
    <property type="entry name" value="NAD(P)-binding Rossmann-fold domains"/>
    <property type="match status" value="1"/>
</dbReference>
<evidence type="ECO:0000256" key="6">
    <source>
        <dbReference type="ARBA" id="ARBA00022857"/>
    </source>
</evidence>
<evidence type="ECO:0000256" key="1">
    <source>
        <dbReference type="ARBA" id="ARBA00004777"/>
    </source>
</evidence>
<comment type="function">
    <text evidence="11">Catalyzes the oxidation of 5,10-methylenetetrahydrofolate to 5,10-methenyltetrahydrofolate and then the hydrolysis of 5,10-methenyltetrahydrofolate to 10-formyltetrahydrofolate.</text>
</comment>
<dbReference type="GO" id="GO:0009086">
    <property type="term" value="P:methionine biosynthetic process"/>
    <property type="evidence" value="ECO:0007669"/>
    <property type="project" value="UniProtKB-KW"/>
</dbReference>
<dbReference type="Gene3D" id="3.40.50.10860">
    <property type="entry name" value="Leucine Dehydrogenase, chain A, domain 1"/>
    <property type="match status" value="1"/>
</dbReference>
<keyword evidence="11" id="KW-0028">Amino-acid biosynthesis</keyword>
<comment type="subunit">
    <text evidence="2 11">Homodimer.</text>
</comment>
<keyword evidence="6 11" id="KW-0521">NADP</keyword>
<dbReference type="GO" id="GO:0035999">
    <property type="term" value="P:tetrahydrofolate interconversion"/>
    <property type="evidence" value="ECO:0007669"/>
    <property type="project" value="UniProtKB-UniRule"/>
</dbReference>
<dbReference type="Gene3D" id="3.40.50.720">
    <property type="entry name" value="NAD(P)-binding Rossmann-like Domain"/>
    <property type="match status" value="1"/>
</dbReference>
<gene>
    <name evidence="11" type="primary">folD</name>
    <name evidence="14" type="ORF">US62_C0011G0022</name>
</gene>
<dbReference type="FunFam" id="3.40.50.10860:FF:000005">
    <property type="entry name" value="C-1-tetrahydrofolate synthase, cytoplasmic, putative"/>
    <property type="match status" value="1"/>
</dbReference>
<dbReference type="PRINTS" id="PR00085">
    <property type="entry name" value="THFDHDRGNASE"/>
</dbReference>
<keyword evidence="4 11" id="KW-0658">Purine biosynthesis</keyword>
<evidence type="ECO:0000256" key="9">
    <source>
        <dbReference type="ARBA" id="ARBA00023167"/>
    </source>
</evidence>
<dbReference type="PANTHER" id="PTHR48099:SF5">
    <property type="entry name" value="C-1-TETRAHYDROFOLATE SYNTHASE, CYTOPLASMIC"/>
    <property type="match status" value="1"/>
</dbReference>
<dbReference type="EC" id="3.5.4.9" evidence="11"/>
<dbReference type="UniPathway" id="UPA00193"/>
<protein>
    <recommendedName>
        <fullName evidence="11">Bifunctional protein FolD</fullName>
    </recommendedName>
    <domain>
        <recommendedName>
            <fullName evidence="11">Methylenetetrahydrofolate dehydrogenase</fullName>
            <ecNumber evidence="11">1.5.1.5</ecNumber>
        </recommendedName>
    </domain>
    <domain>
        <recommendedName>
            <fullName evidence="11">Methenyltetrahydrofolate cyclohydrolase</fullName>
            <ecNumber evidence="11">3.5.4.9</ecNumber>
        </recommendedName>
    </domain>
</protein>
<evidence type="ECO:0000256" key="11">
    <source>
        <dbReference type="HAMAP-Rule" id="MF_01576"/>
    </source>
</evidence>
<dbReference type="GO" id="GO:0004488">
    <property type="term" value="F:methylenetetrahydrofolate dehydrogenase (NADP+) activity"/>
    <property type="evidence" value="ECO:0007669"/>
    <property type="project" value="UniProtKB-UniRule"/>
</dbReference>
<evidence type="ECO:0000313" key="14">
    <source>
        <dbReference type="EMBL" id="KKQ45658.1"/>
    </source>
</evidence>
<keyword evidence="8 11" id="KW-0368">Histidine biosynthesis</keyword>
<proteinExistence type="inferred from homology"/>
<dbReference type="Pfam" id="PF00763">
    <property type="entry name" value="THF_DHG_CYH"/>
    <property type="match status" value="1"/>
</dbReference>